<evidence type="ECO:0000313" key="1">
    <source>
        <dbReference type="EMBL" id="PYG84289.1"/>
    </source>
</evidence>
<dbReference type="EMBL" id="QKMR01000035">
    <property type="protein sequence ID" value="PYG84289.1"/>
    <property type="molecule type" value="Genomic_DNA"/>
</dbReference>
<organism evidence="1 2">
    <name type="scientific">Ruminiclostridium sufflavum DSM 19573</name>
    <dbReference type="NCBI Taxonomy" id="1121337"/>
    <lineage>
        <taxon>Bacteria</taxon>
        <taxon>Bacillati</taxon>
        <taxon>Bacillota</taxon>
        <taxon>Clostridia</taxon>
        <taxon>Eubacteriales</taxon>
        <taxon>Oscillospiraceae</taxon>
        <taxon>Ruminiclostridium</taxon>
    </lineage>
</organism>
<comment type="caution">
    <text evidence="1">The sequence shown here is derived from an EMBL/GenBank/DDBJ whole genome shotgun (WGS) entry which is preliminary data.</text>
</comment>
<protein>
    <submittedName>
        <fullName evidence="1">Uncharacterized protein</fullName>
    </submittedName>
</protein>
<dbReference type="Proteomes" id="UP000248132">
    <property type="component" value="Unassembled WGS sequence"/>
</dbReference>
<proteinExistence type="predicted"/>
<accession>A0A318XH46</accession>
<evidence type="ECO:0000313" key="2">
    <source>
        <dbReference type="Proteomes" id="UP000248132"/>
    </source>
</evidence>
<sequence>MKDVLVAVVENTNIAVLKVIEICNVSTNITLVYCVNLLYFIYCNLMDIDLNTYVIQHSMEFNLQFHRVLLYSSKSGGDILNQPQHKSKHRTAVWLYPETIIKMDSMIETGNTKSRSEFIEKALQFYMEYLTSENTSEYLPKVLVSAIQGILRETENRNSSNLFRLSVEMSMMMNILAAGLEISDEDLRKLRGRCVNEVKKTKGKISIGNAVKFQQGIDE</sequence>
<name>A0A318XH46_9FIRM</name>
<keyword evidence="2" id="KW-1185">Reference proteome</keyword>
<dbReference type="AlphaFoldDB" id="A0A318XH46"/>
<reference evidence="1 2" key="1">
    <citation type="submission" date="2018-06" db="EMBL/GenBank/DDBJ databases">
        <title>Genomic Encyclopedia of Type Strains, Phase I: the one thousand microbial genomes (KMG-I) project.</title>
        <authorList>
            <person name="Kyrpides N."/>
        </authorList>
    </citation>
    <scope>NUCLEOTIDE SEQUENCE [LARGE SCALE GENOMIC DNA]</scope>
    <source>
        <strain evidence="1 2">DSM 19573</strain>
    </source>
</reference>
<gene>
    <name evidence="1" type="ORF">LY28_03684</name>
</gene>